<accession>A0A5N6HRQ6</accession>
<accession>A0A5N7D5A3</accession>
<dbReference type="GeneID" id="43664212"/>
<organism evidence="1 2">
    <name type="scientific">Aspergillus pseudonomiae</name>
    <dbReference type="NCBI Taxonomy" id="1506151"/>
    <lineage>
        <taxon>Eukaryota</taxon>
        <taxon>Fungi</taxon>
        <taxon>Dikarya</taxon>
        <taxon>Ascomycota</taxon>
        <taxon>Pezizomycotina</taxon>
        <taxon>Eurotiomycetes</taxon>
        <taxon>Eurotiomycetidae</taxon>
        <taxon>Eurotiales</taxon>
        <taxon>Aspergillaceae</taxon>
        <taxon>Aspergillus</taxon>
        <taxon>Aspergillus subgen. Circumdati</taxon>
    </lineage>
</organism>
<protein>
    <submittedName>
        <fullName evidence="1">Uncharacterized protein</fullName>
    </submittedName>
</protein>
<dbReference type="RefSeq" id="XP_031938646.1">
    <property type="nucleotide sequence ID" value="XM_032079521.1"/>
</dbReference>
<evidence type="ECO:0000313" key="1">
    <source>
        <dbReference type="EMBL" id="KAE8401327.1"/>
    </source>
</evidence>
<reference evidence="1 2" key="1">
    <citation type="submission" date="2019-04" db="EMBL/GenBank/DDBJ databases">
        <authorList>
            <consortium name="DOE Joint Genome Institute"/>
            <person name="Mondo S."/>
            <person name="Kjaerbolling I."/>
            <person name="Vesth T."/>
            <person name="Frisvad J.C."/>
            <person name="Nybo J.L."/>
            <person name="Theobald S."/>
            <person name="Kildgaard S."/>
            <person name="Isbrandt T."/>
            <person name="Kuo A."/>
            <person name="Sato A."/>
            <person name="Lyhne E.K."/>
            <person name="Kogle M.E."/>
            <person name="Wiebenga A."/>
            <person name="Kun R.S."/>
            <person name="Lubbers R.J."/>
            <person name="Makela M.R."/>
            <person name="Barry K."/>
            <person name="Chovatia M."/>
            <person name="Clum A."/>
            <person name="Daum C."/>
            <person name="Haridas S."/>
            <person name="He G."/>
            <person name="LaButti K."/>
            <person name="Lipzen A."/>
            <person name="Riley R."/>
            <person name="Salamov A."/>
            <person name="Simmons B.A."/>
            <person name="Magnuson J.K."/>
            <person name="Henrissat B."/>
            <person name="Mortensen U.H."/>
            <person name="Larsen T.O."/>
            <person name="Devries R.P."/>
            <person name="Grigoriev I.V."/>
            <person name="Machida M."/>
            <person name="Baker S.E."/>
            <person name="Andersen M.R."/>
            <person name="Cantor M.N."/>
            <person name="Hua S.X."/>
        </authorList>
    </citation>
    <scope>NUCLEOTIDE SEQUENCE [LARGE SCALE GENOMIC DNA]</scope>
    <source>
        <strain evidence="1 2">CBS 119388</strain>
    </source>
</reference>
<gene>
    <name evidence="1" type="ORF">BDV37DRAFT_183215</name>
</gene>
<dbReference type="Proteomes" id="UP000325579">
    <property type="component" value="Unassembled WGS sequence"/>
</dbReference>
<keyword evidence="2" id="KW-1185">Reference proteome</keyword>
<sequence length="83" mass="9694">MSRRSQYACAQSETHPAVASSSTCSKLRPVARSKDYQQVYPYLHWLARERRIRTVDLGVNQAIYLPSFFYSCIYHTVCIYKLI</sequence>
<evidence type="ECO:0000313" key="2">
    <source>
        <dbReference type="Proteomes" id="UP000325579"/>
    </source>
</evidence>
<dbReference type="AlphaFoldDB" id="A0A5N6HRQ6"/>
<name>A0A5N6HRQ6_9EURO</name>
<proteinExistence type="predicted"/>
<dbReference type="EMBL" id="ML736802">
    <property type="protein sequence ID" value="KAE8401327.1"/>
    <property type="molecule type" value="Genomic_DNA"/>
</dbReference>